<dbReference type="AlphaFoldDB" id="A0A4S1X037"/>
<reference evidence="1 2" key="1">
    <citation type="submission" date="2019-04" db="EMBL/GenBank/DDBJ databases">
        <title>Sphingomonas psychrotolerans sp. nov., isolated from soil in the Tianshan Mountains, Xinjiang, China.</title>
        <authorList>
            <person name="Luo Y."/>
            <person name="Sheng H."/>
        </authorList>
    </citation>
    <scope>NUCLEOTIDE SEQUENCE [LARGE SCALE GENOMIC DNA]</scope>
    <source>
        <strain evidence="1 2">ZFGT-11</strain>
    </source>
</reference>
<protein>
    <submittedName>
        <fullName evidence="1">Uncharacterized protein</fullName>
    </submittedName>
</protein>
<comment type="caution">
    <text evidence="1">The sequence shown here is derived from an EMBL/GenBank/DDBJ whole genome shotgun (WGS) entry which is preliminary data.</text>
</comment>
<dbReference type="Proteomes" id="UP000306147">
    <property type="component" value="Unassembled WGS sequence"/>
</dbReference>
<dbReference type="EMBL" id="SRXT01000009">
    <property type="protein sequence ID" value="TGX49218.1"/>
    <property type="molecule type" value="Genomic_DNA"/>
</dbReference>
<sequence>MTVLELAVFLAAYRAKRPRSFDDVLETIATWFECPIPRRDLSRALLKMGAKGWLVAEGDKLMPAEAGRRAACPHVNGIVRLLDQGTRLIDVALMMAVLRLTREELERGDLHR</sequence>
<evidence type="ECO:0000313" key="1">
    <source>
        <dbReference type="EMBL" id="TGX49218.1"/>
    </source>
</evidence>
<organism evidence="1 2">
    <name type="scientific">Sphingomonas gei</name>
    <dbReference type="NCBI Taxonomy" id="1395960"/>
    <lineage>
        <taxon>Bacteria</taxon>
        <taxon>Pseudomonadati</taxon>
        <taxon>Pseudomonadota</taxon>
        <taxon>Alphaproteobacteria</taxon>
        <taxon>Sphingomonadales</taxon>
        <taxon>Sphingomonadaceae</taxon>
        <taxon>Sphingomonas</taxon>
    </lineage>
</organism>
<name>A0A4S1X037_9SPHN</name>
<dbReference type="OrthoDB" id="7510570at2"/>
<gene>
    <name evidence="1" type="ORF">E5A73_20170</name>
</gene>
<keyword evidence="2" id="KW-1185">Reference proteome</keyword>
<accession>A0A4S1X037</accession>
<proteinExistence type="predicted"/>
<evidence type="ECO:0000313" key="2">
    <source>
        <dbReference type="Proteomes" id="UP000306147"/>
    </source>
</evidence>